<organism evidence="2 3">
    <name type="scientific">Timema podura</name>
    <name type="common">Walking stick</name>
    <dbReference type="NCBI Taxonomy" id="61482"/>
    <lineage>
        <taxon>Eukaryota</taxon>
        <taxon>Metazoa</taxon>
        <taxon>Ecdysozoa</taxon>
        <taxon>Arthropoda</taxon>
        <taxon>Hexapoda</taxon>
        <taxon>Insecta</taxon>
        <taxon>Pterygota</taxon>
        <taxon>Neoptera</taxon>
        <taxon>Polyneoptera</taxon>
        <taxon>Phasmatodea</taxon>
        <taxon>Timematodea</taxon>
        <taxon>Timematoidea</taxon>
        <taxon>Timematidae</taxon>
        <taxon>Timema</taxon>
    </lineage>
</organism>
<dbReference type="Proteomes" id="UP001153148">
    <property type="component" value="Unassembled WGS sequence"/>
</dbReference>
<accession>A0ABN7NQH4</accession>
<feature type="region of interest" description="Disordered" evidence="1">
    <location>
        <begin position="15"/>
        <end position="40"/>
    </location>
</feature>
<protein>
    <submittedName>
        <fullName evidence="2">Uncharacterized protein</fullName>
    </submittedName>
</protein>
<evidence type="ECO:0000256" key="1">
    <source>
        <dbReference type="SAM" id="MobiDB-lite"/>
    </source>
</evidence>
<comment type="caution">
    <text evidence="2">The sequence shown here is derived from an EMBL/GenBank/DDBJ whole genome shotgun (WGS) entry which is preliminary data.</text>
</comment>
<gene>
    <name evidence="2" type="ORF">TPAB3V08_LOCUS4082</name>
</gene>
<feature type="compositionally biased region" description="Polar residues" evidence="1">
    <location>
        <begin position="25"/>
        <end position="40"/>
    </location>
</feature>
<feature type="region of interest" description="Disordered" evidence="1">
    <location>
        <begin position="81"/>
        <end position="110"/>
    </location>
</feature>
<proteinExistence type="predicted"/>
<reference evidence="2" key="1">
    <citation type="submission" date="2021-03" db="EMBL/GenBank/DDBJ databases">
        <authorList>
            <person name="Tran Van P."/>
        </authorList>
    </citation>
    <scope>NUCLEOTIDE SEQUENCE</scope>
</reference>
<dbReference type="EMBL" id="CAJPIN010004869">
    <property type="protein sequence ID" value="CAG2057100.1"/>
    <property type="molecule type" value="Genomic_DNA"/>
</dbReference>
<keyword evidence="3" id="KW-1185">Reference proteome</keyword>
<sequence length="110" mass="11951">MHELVVSPVVLCGNEDSKEGLDSLARNTSTSNSKTKQYSESITVCKNQSQSPSLTQQVTLTPVSLQAPNHQSRSYTNILRYRDIGSAGARPRSDGREVEDGGGSSRNMDH</sequence>
<name>A0ABN7NQH4_TIMPD</name>
<evidence type="ECO:0000313" key="2">
    <source>
        <dbReference type="EMBL" id="CAG2057100.1"/>
    </source>
</evidence>
<evidence type="ECO:0000313" key="3">
    <source>
        <dbReference type="Proteomes" id="UP001153148"/>
    </source>
</evidence>